<evidence type="ECO:0000313" key="1">
    <source>
        <dbReference type="EMBL" id="HIZ01011.1"/>
    </source>
</evidence>
<protein>
    <submittedName>
        <fullName evidence="1">Uncharacterized protein</fullName>
    </submittedName>
</protein>
<dbReference type="Proteomes" id="UP000824023">
    <property type="component" value="Unassembled WGS sequence"/>
</dbReference>
<dbReference type="EMBL" id="DXCK01000036">
    <property type="protein sequence ID" value="HIZ01011.1"/>
    <property type="molecule type" value="Genomic_DNA"/>
</dbReference>
<comment type="caution">
    <text evidence="1">The sequence shown here is derived from an EMBL/GenBank/DDBJ whole genome shotgun (WGS) entry which is preliminary data.</text>
</comment>
<reference evidence="1" key="1">
    <citation type="journal article" date="2021" name="PeerJ">
        <title>Extensive microbial diversity within the chicken gut microbiome revealed by metagenomics and culture.</title>
        <authorList>
            <person name="Gilroy R."/>
            <person name="Ravi A."/>
            <person name="Getino M."/>
            <person name="Pursley I."/>
            <person name="Horton D.L."/>
            <person name="Alikhan N.F."/>
            <person name="Baker D."/>
            <person name="Gharbi K."/>
            <person name="Hall N."/>
            <person name="Watson M."/>
            <person name="Adriaenssens E.M."/>
            <person name="Foster-Nyarko E."/>
            <person name="Jarju S."/>
            <person name="Secka A."/>
            <person name="Antonio M."/>
            <person name="Oren A."/>
            <person name="Chaudhuri R.R."/>
            <person name="La Ragione R."/>
            <person name="Hildebrand F."/>
            <person name="Pallen M.J."/>
        </authorList>
    </citation>
    <scope>NUCLEOTIDE SEQUENCE</scope>
    <source>
        <strain evidence="1">ChiHjej12B11-24981</strain>
    </source>
</reference>
<organism evidence="1 2">
    <name type="scientific">Candidatus Bacteroides merdipullorum</name>
    <dbReference type="NCBI Taxonomy" id="2838474"/>
    <lineage>
        <taxon>Bacteria</taxon>
        <taxon>Pseudomonadati</taxon>
        <taxon>Bacteroidota</taxon>
        <taxon>Bacteroidia</taxon>
        <taxon>Bacteroidales</taxon>
        <taxon>Bacteroidaceae</taxon>
        <taxon>Bacteroides</taxon>
    </lineage>
</organism>
<reference evidence="1" key="2">
    <citation type="submission" date="2021-04" db="EMBL/GenBank/DDBJ databases">
        <authorList>
            <person name="Gilroy R."/>
        </authorList>
    </citation>
    <scope>NUCLEOTIDE SEQUENCE</scope>
    <source>
        <strain evidence="1">ChiHjej12B11-24981</strain>
    </source>
</reference>
<accession>A0A9D2CW35</accession>
<proteinExistence type="predicted"/>
<evidence type="ECO:0000313" key="2">
    <source>
        <dbReference type="Proteomes" id="UP000824023"/>
    </source>
</evidence>
<gene>
    <name evidence="1" type="ORF">H9819_01990</name>
</gene>
<dbReference type="AlphaFoldDB" id="A0A9D2CW35"/>
<name>A0A9D2CW35_9BACE</name>
<sequence>MESKGFNRENTTGGVPSHRVCSGCGRLLPLDQFYVNNRFGTPERRCKDCRRRAMRLRRKLAATRPAGDEGRADIFRVADRNVRLELIRRARQVVRDSMARRLRRVHELEWEQETRDWTV</sequence>